<proteinExistence type="predicted"/>
<evidence type="ECO:0000313" key="3">
    <source>
        <dbReference type="Proteomes" id="UP000215144"/>
    </source>
</evidence>
<accession>A0A239X5L3</accession>
<dbReference type="AlphaFoldDB" id="A0A239X5L3"/>
<keyword evidence="1" id="KW-0812">Transmembrane</keyword>
<evidence type="ECO:0000313" key="2">
    <source>
        <dbReference type="EMBL" id="SNV41338.1"/>
    </source>
</evidence>
<gene>
    <name evidence="2" type="ORF">SAMEA4504048_01329</name>
</gene>
<keyword evidence="1" id="KW-1133">Transmembrane helix</keyword>
<feature type="transmembrane region" description="Helical" evidence="1">
    <location>
        <begin position="34"/>
        <end position="55"/>
    </location>
</feature>
<evidence type="ECO:0000256" key="1">
    <source>
        <dbReference type="SAM" id="Phobius"/>
    </source>
</evidence>
<dbReference type="KEGG" id="saco:SAME_01329"/>
<keyword evidence="1" id="KW-0472">Membrane</keyword>
<feature type="transmembrane region" description="Helical" evidence="1">
    <location>
        <begin position="67"/>
        <end position="91"/>
    </location>
</feature>
<name>A0A239X5L3_STRAI</name>
<dbReference type="EMBL" id="LT906454">
    <property type="protein sequence ID" value="SNV41338.1"/>
    <property type="molecule type" value="Genomic_DNA"/>
</dbReference>
<dbReference type="Proteomes" id="UP000215144">
    <property type="component" value="Chromosome 1"/>
</dbReference>
<organism evidence="2 3">
    <name type="scientific">Streptococcus acidominimus</name>
    <dbReference type="NCBI Taxonomy" id="1326"/>
    <lineage>
        <taxon>Bacteria</taxon>
        <taxon>Bacillati</taxon>
        <taxon>Bacillota</taxon>
        <taxon>Bacilli</taxon>
        <taxon>Lactobacillales</taxon>
        <taxon>Streptococcaceae</taxon>
        <taxon>Streptococcus</taxon>
    </lineage>
</organism>
<sequence length="97" mass="10896">MAFVAGYTVIKLTPVLRWSDEWTKGIGNRAFRYIAKNMIIAVLTGLLIGGISVFVERGFAAFPGFFFKLPIMAVVVFVTFSIWPPTLFALVDRFTEE</sequence>
<protein>
    <submittedName>
        <fullName evidence="2">Uncharacterized protein</fullName>
    </submittedName>
</protein>
<reference evidence="2 3" key="1">
    <citation type="submission" date="2017-06" db="EMBL/GenBank/DDBJ databases">
        <authorList>
            <consortium name="Pathogen Informatics"/>
        </authorList>
    </citation>
    <scope>NUCLEOTIDE SEQUENCE [LARGE SCALE GENOMIC DNA]</scope>
    <source>
        <strain evidence="2 3">NCTC11291</strain>
    </source>
</reference>